<dbReference type="PANTHER" id="PTHR30203:SF20">
    <property type="entry name" value="MULTIDRUG RESISTANCE OUTER MEMBRANE PROTEIN MDTP-RELATED"/>
    <property type="match status" value="1"/>
</dbReference>
<dbReference type="InterPro" id="IPR010131">
    <property type="entry name" value="MdtP/NodT-like"/>
</dbReference>
<dbReference type="EMBL" id="JUGD01000025">
    <property type="protein sequence ID" value="RAM62621.1"/>
    <property type="molecule type" value="Genomic_DNA"/>
</dbReference>
<keyword evidence="3 9" id="KW-1134">Transmembrane beta strand</keyword>
<evidence type="ECO:0000256" key="2">
    <source>
        <dbReference type="ARBA" id="ARBA00007613"/>
    </source>
</evidence>
<evidence type="ECO:0000256" key="7">
    <source>
        <dbReference type="ARBA" id="ARBA00023139"/>
    </source>
</evidence>
<dbReference type="PANTHER" id="PTHR30203">
    <property type="entry name" value="OUTER MEMBRANE CATION EFFLUX PROTEIN"/>
    <property type="match status" value="1"/>
</dbReference>
<keyword evidence="7 9" id="KW-0564">Palmitate</keyword>
<dbReference type="InterPro" id="IPR003423">
    <property type="entry name" value="OMP_efflux"/>
</dbReference>
<comment type="subcellular location">
    <subcellularLocation>
        <location evidence="9">Cell membrane</location>
        <topology evidence="9">Lipid-anchor</topology>
    </subcellularLocation>
    <subcellularLocation>
        <location evidence="1">Membrane</location>
    </subcellularLocation>
</comment>
<evidence type="ECO:0008006" key="12">
    <source>
        <dbReference type="Google" id="ProtNLM"/>
    </source>
</evidence>
<keyword evidence="5" id="KW-0732">Signal</keyword>
<keyword evidence="4 9" id="KW-0812">Transmembrane</keyword>
<evidence type="ECO:0000313" key="11">
    <source>
        <dbReference type="Proteomes" id="UP000248631"/>
    </source>
</evidence>
<reference evidence="10 11" key="1">
    <citation type="submission" date="2014-12" db="EMBL/GenBank/DDBJ databases">
        <title>Complete genome sequence of Herbaspirillum rubrisubalbicans Os38.</title>
        <authorList>
            <person name="Chen M."/>
            <person name="An Q."/>
        </authorList>
    </citation>
    <scope>NUCLEOTIDE SEQUENCE [LARGE SCALE GENOMIC DNA]</scope>
    <source>
        <strain evidence="10 11">Os38</strain>
    </source>
</reference>
<evidence type="ECO:0000256" key="3">
    <source>
        <dbReference type="ARBA" id="ARBA00022452"/>
    </source>
</evidence>
<evidence type="ECO:0000256" key="1">
    <source>
        <dbReference type="ARBA" id="ARBA00004370"/>
    </source>
</evidence>
<dbReference type="Gene3D" id="1.20.1600.10">
    <property type="entry name" value="Outer membrane efflux proteins (OEP)"/>
    <property type="match status" value="1"/>
</dbReference>
<evidence type="ECO:0000256" key="8">
    <source>
        <dbReference type="ARBA" id="ARBA00023288"/>
    </source>
</evidence>
<evidence type="ECO:0000313" key="10">
    <source>
        <dbReference type="EMBL" id="RAM62621.1"/>
    </source>
</evidence>
<comment type="similarity">
    <text evidence="2 9">Belongs to the outer membrane factor (OMF) (TC 1.B.17) family.</text>
</comment>
<dbReference type="NCBIfam" id="TIGR01845">
    <property type="entry name" value="outer_NodT"/>
    <property type="match status" value="1"/>
</dbReference>
<keyword evidence="6 9" id="KW-0472">Membrane</keyword>
<gene>
    <name evidence="10" type="ORF">RB24_20120</name>
</gene>
<accession>A0ABX9BXF2</accession>
<evidence type="ECO:0000256" key="4">
    <source>
        <dbReference type="ARBA" id="ARBA00022692"/>
    </source>
</evidence>
<evidence type="ECO:0000256" key="5">
    <source>
        <dbReference type="ARBA" id="ARBA00022729"/>
    </source>
</evidence>
<protein>
    <recommendedName>
        <fullName evidence="12">RND transporter</fullName>
    </recommendedName>
</protein>
<evidence type="ECO:0000256" key="6">
    <source>
        <dbReference type="ARBA" id="ARBA00023136"/>
    </source>
</evidence>
<keyword evidence="8 9" id="KW-0449">Lipoprotein</keyword>
<evidence type="ECO:0000256" key="9">
    <source>
        <dbReference type="RuleBase" id="RU362097"/>
    </source>
</evidence>
<keyword evidence="11" id="KW-1185">Reference proteome</keyword>
<dbReference type="Pfam" id="PF02321">
    <property type="entry name" value="OEP"/>
    <property type="match status" value="2"/>
</dbReference>
<comment type="caution">
    <text evidence="10">The sequence shown here is derived from an EMBL/GenBank/DDBJ whole genome shotgun (WGS) entry which is preliminary data.</text>
</comment>
<dbReference type="Gene3D" id="2.20.200.10">
    <property type="entry name" value="Outer membrane efflux proteins (OEP)"/>
    <property type="match status" value="1"/>
</dbReference>
<organism evidence="10 11">
    <name type="scientific">Herbaspirillum rubrisubalbicans</name>
    <dbReference type="NCBI Taxonomy" id="80842"/>
    <lineage>
        <taxon>Bacteria</taxon>
        <taxon>Pseudomonadati</taxon>
        <taxon>Pseudomonadota</taxon>
        <taxon>Betaproteobacteria</taxon>
        <taxon>Burkholderiales</taxon>
        <taxon>Oxalobacteraceae</taxon>
        <taxon>Herbaspirillum</taxon>
    </lineage>
</organism>
<proteinExistence type="inferred from homology"/>
<dbReference type="SUPFAM" id="SSF56954">
    <property type="entry name" value="Outer membrane efflux proteins (OEP)"/>
    <property type="match status" value="1"/>
</dbReference>
<dbReference type="Proteomes" id="UP000248631">
    <property type="component" value="Unassembled WGS sequence"/>
</dbReference>
<name>A0ABX9BXF2_9BURK</name>
<sequence>MAMATARLRAAQAQEQTESAALWPALSAQASISGNRSSAIANAGDPDAGHFGWSHSLGLSLQWPLDAWGEQSAAWKSSLSKMRVAQIETQAARLLLSINVARAYLNLRYAHESLDLAEADVMRANTLLELTRQRFDSGIIERAPWEQARSEAGKTLAERDRSRQVVAAGALQLALLLGQEPARANSLARPAPWPATTLALPSLLPADLLGRRPDLVAARWSVEAARQGIEGAKARFLPNINLSLLASLATRGASNLFQAASRQYAVSPAMSLPLFDAGTLRADLRYQTSQYDLAVAHYNKLLLSALSEIAESIQVIDLLDRQSQAQTQALNAATQRWTLAAVRHRQGIGNQLDVLSLQQPLLQARQRLAQLQREQDDRRLLLIAALGGGFHATPTDRALLVAPSSQP</sequence>